<proteinExistence type="predicted"/>
<evidence type="ECO:0000313" key="4">
    <source>
        <dbReference type="RefSeq" id="XP_060028316.1"/>
    </source>
</evidence>
<dbReference type="PANTHER" id="PTHR23179:SF37">
    <property type="entry name" value="1700006A11RIK PROTEIN"/>
    <property type="match status" value="1"/>
</dbReference>
<accession>A0ABM3VVH5</accession>
<dbReference type="Gene3D" id="2.30.29.30">
    <property type="entry name" value="Pleckstrin-homology domain (PH domain)/Phosphotyrosine-binding domain (PTB)"/>
    <property type="match status" value="1"/>
</dbReference>
<dbReference type="InterPro" id="IPR011993">
    <property type="entry name" value="PH-like_dom_sf"/>
</dbReference>
<dbReference type="Pfam" id="PF22286">
    <property type="entry name" value="RHG20_PH"/>
    <property type="match status" value="1"/>
</dbReference>
<protein>
    <submittedName>
        <fullName evidence="4">Uncharacterized protein LOC132533007</fullName>
    </submittedName>
</protein>
<reference evidence="3" key="1">
    <citation type="submission" date="2025-05" db="UniProtKB">
        <authorList>
            <consortium name="RefSeq"/>
        </authorList>
    </citation>
    <scope>NUCLEOTIDE SEQUENCE [LARGE SCALE GENOMIC DNA]</scope>
</reference>
<dbReference type="InterPro" id="IPR047887">
    <property type="entry name" value="ARHGAP20_PH"/>
</dbReference>
<evidence type="ECO:0000259" key="2">
    <source>
        <dbReference type="PROSITE" id="PS50003"/>
    </source>
</evidence>
<feature type="domain" description="PH" evidence="2">
    <location>
        <begin position="1"/>
        <end position="101"/>
    </location>
</feature>
<dbReference type="GeneID" id="132533007"/>
<sequence>MPHGRILLYGPGKFQKRRRWQKRELILYSNVLLISNTKFKSDFRVKYWVPLLDMWVAHNSRNGARARTSLVLGWDDRSFVVSFHSVDKMEQWYSELHRNIQKEILDVQNTLRKHVEDIIDANSRLEETTEPPAGCKHLQEHEVGQMPATEELPQEAQESPSLACEDQQGRGDPLGACVSLEPGLCAGGDSTRSLDSSVDRDKNKSLSVAVEQRSEDSTAFRHMESTRQCSMSIHRHRAPARPPVLTQTAPEPDTEFLIGCGDRATYKVPVTNTALALSRPHYPINSVIYWLTLAPR</sequence>
<dbReference type="PROSITE" id="PS50003">
    <property type="entry name" value="PH_DOMAIN"/>
    <property type="match status" value="1"/>
</dbReference>
<gene>
    <name evidence="4" type="primary">LOC132533007</name>
</gene>
<evidence type="ECO:0000256" key="1">
    <source>
        <dbReference type="SAM" id="MobiDB-lite"/>
    </source>
</evidence>
<name>A0ABM3VVH5_ERIEU</name>
<keyword evidence="3" id="KW-1185">Reference proteome</keyword>
<feature type="region of interest" description="Disordered" evidence="1">
    <location>
        <begin position="150"/>
        <end position="170"/>
    </location>
</feature>
<dbReference type="Proteomes" id="UP001652624">
    <property type="component" value="Chromosome 2"/>
</dbReference>
<reference evidence="4" key="2">
    <citation type="submission" date="2025-08" db="UniProtKB">
        <authorList>
            <consortium name="RefSeq"/>
        </authorList>
    </citation>
    <scope>IDENTIFICATION</scope>
</reference>
<dbReference type="InterPro" id="IPR001849">
    <property type="entry name" value="PH_domain"/>
</dbReference>
<dbReference type="PANTHER" id="PTHR23179">
    <property type="entry name" value="T-CELL ACTIVATION RHO GTPASE ACTIVATING PROTEIN-RELATED"/>
    <property type="match status" value="1"/>
</dbReference>
<dbReference type="SUPFAM" id="SSF50729">
    <property type="entry name" value="PH domain-like"/>
    <property type="match status" value="1"/>
</dbReference>
<evidence type="ECO:0000313" key="3">
    <source>
        <dbReference type="Proteomes" id="UP001652624"/>
    </source>
</evidence>
<organism evidence="3 4">
    <name type="scientific">Erinaceus europaeus</name>
    <name type="common">Western European hedgehog</name>
    <dbReference type="NCBI Taxonomy" id="9365"/>
    <lineage>
        <taxon>Eukaryota</taxon>
        <taxon>Metazoa</taxon>
        <taxon>Chordata</taxon>
        <taxon>Craniata</taxon>
        <taxon>Vertebrata</taxon>
        <taxon>Euteleostomi</taxon>
        <taxon>Mammalia</taxon>
        <taxon>Eutheria</taxon>
        <taxon>Laurasiatheria</taxon>
        <taxon>Eulipotyphla</taxon>
        <taxon>Erinaceidae</taxon>
        <taxon>Erinaceinae</taxon>
        <taxon>Erinaceus</taxon>
    </lineage>
</organism>
<dbReference type="RefSeq" id="XP_060028316.1">
    <property type="nucleotide sequence ID" value="XM_060172333.1"/>
</dbReference>